<dbReference type="Proteomes" id="UP000814033">
    <property type="component" value="Unassembled WGS sequence"/>
</dbReference>
<gene>
    <name evidence="1" type="ORF">FA95DRAFT_653497</name>
</gene>
<proteinExistence type="predicted"/>
<protein>
    <submittedName>
        <fullName evidence="1">Uncharacterized protein</fullName>
    </submittedName>
</protein>
<dbReference type="EMBL" id="MU276103">
    <property type="protein sequence ID" value="KAI0041765.1"/>
    <property type="molecule type" value="Genomic_DNA"/>
</dbReference>
<accession>A0ACB8RCR8</accession>
<reference evidence="1" key="2">
    <citation type="journal article" date="2022" name="New Phytol.">
        <title>Evolutionary transition to the ectomycorrhizal habit in the genomes of a hyperdiverse lineage of mushroom-forming fungi.</title>
        <authorList>
            <person name="Looney B."/>
            <person name="Miyauchi S."/>
            <person name="Morin E."/>
            <person name="Drula E."/>
            <person name="Courty P.E."/>
            <person name="Kohler A."/>
            <person name="Kuo A."/>
            <person name="LaButti K."/>
            <person name="Pangilinan J."/>
            <person name="Lipzen A."/>
            <person name="Riley R."/>
            <person name="Andreopoulos W."/>
            <person name="He G."/>
            <person name="Johnson J."/>
            <person name="Nolan M."/>
            <person name="Tritt A."/>
            <person name="Barry K.W."/>
            <person name="Grigoriev I.V."/>
            <person name="Nagy L.G."/>
            <person name="Hibbett D."/>
            <person name="Henrissat B."/>
            <person name="Matheny P.B."/>
            <person name="Labbe J."/>
            <person name="Martin F.M."/>
        </authorList>
    </citation>
    <scope>NUCLEOTIDE SEQUENCE</scope>
    <source>
        <strain evidence="1">FP105234-sp</strain>
    </source>
</reference>
<sequence>MGTTPLDIQAIVLGEVYRSSQHAAIDYPTLRACALVCRNWTPIAQRLLLRRAPYPSIHVSNPRNHVKTALFLRTLRAAPMLATHVRVVTLYIQPLHVDDDNTFEVLKLCTNLNGIYLNGIDVDSMDVRGISCMGVLPKPFLARLEAIPIRPTFLSVAGSSAVVDRVINIWPSVRTLDVLSWWSTPSEQPQVRMPRALHSLEVSARTVRRHWSAPTAVAPALRDAELQGTDWNNAALSAALVTSGILTQLRTLVVDHVPSRAVSEMLAGLETLVLASLPHRICTLPRGLWHLGYHLQDAGYDDQVVHARLLLDAARTLPKLRLVTATRRSSPEVLEEFERVCRARRFDFAMYVDPKCFPRPRNVDWI</sequence>
<comment type="caution">
    <text evidence="1">The sequence shown here is derived from an EMBL/GenBank/DDBJ whole genome shotgun (WGS) entry which is preliminary data.</text>
</comment>
<organism evidence="1 2">
    <name type="scientific">Auriscalpium vulgare</name>
    <dbReference type="NCBI Taxonomy" id="40419"/>
    <lineage>
        <taxon>Eukaryota</taxon>
        <taxon>Fungi</taxon>
        <taxon>Dikarya</taxon>
        <taxon>Basidiomycota</taxon>
        <taxon>Agaricomycotina</taxon>
        <taxon>Agaricomycetes</taxon>
        <taxon>Russulales</taxon>
        <taxon>Auriscalpiaceae</taxon>
        <taxon>Auriscalpium</taxon>
    </lineage>
</organism>
<evidence type="ECO:0000313" key="2">
    <source>
        <dbReference type="Proteomes" id="UP000814033"/>
    </source>
</evidence>
<evidence type="ECO:0000313" key="1">
    <source>
        <dbReference type="EMBL" id="KAI0041765.1"/>
    </source>
</evidence>
<reference evidence="1" key="1">
    <citation type="submission" date="2021-02" db="EMBL/GenBank/DDBJ databases">
        <authorList>
            <consortium name="DOE Joint Genome Institute"/>
            <person name="Ahrendt S."/>
            <person name="Looney B.P."/>
            <person name="Miyauchi S."/>
            <person name="Morin E."/>
            <person name="Drula E."/>
            <person name="Courty P.E."/>
            <person name="Chicoki N."/>
            <person name="Fauchery L."/>
            <person name="Kohler A."/>
            <person name="Kuo A."/>
            <person name="Labutti K."/>
            <person name="Pangilinan J."/>
            <person name="Lipzen A."/>
            <person name="Riley R."/>
            <person name="Andreopoulos W."/>
            <person name="He G."/>
            <person name="Johnson J."/>
            <person name="Barry K.W."/>
            <person name="Grigoriev I.V."/>
            <person name="Nagy L."/>
            <person name="Hibbett D."/>
            <person name="Henrissat B."/>
            <person name="Matheny P.B."/>
            <person name="Labbe J."/>
            <person name="Martin F."/>
        </authorList>
    </citation>
    <scope>NUCLEOTIDE SEQUENCE</scope>
    <source>
        <strain evidence="1">FP105234-sp</strain>
    </source>
</reference>
<name>A0ACB8RCR8_9AGAM</name>
<keyword evidence="2" id="KW-1185">Reference proteome</keyword>